<dbReference type="InterPro" id="IPR057912">
    <property type="entry name" value="OB_CYT4_C"/>
</dbReference>
<protein>
    <recommendedName>
        <fullName evidence="1">RNB domain-containing protein</fullName>
    </recommendedName>
</protein>
<dbReference type="Pfam" id="PF25522">
    <property type="entry name" value="OB_cyt-4"/>
    <property type="match status" value="1"/>
</dbReference>
<feature type="non-terminal residue" evidence="2">
    <location>
        <position position="901"/>
    </location>
</feature>
<evidence type="ECO:0000313" key="3">
    <source>
        <dbReference type="Proteomes" id="UP000016932"/>
    </source>
</evidence>
<dbReference type="InterPro" id="IPR001900">
    <property type="entry name" value="RNase_II/R"/>
</dbReference>
<dbReference type="GO" id="GO:0003723">
    <property type="term" value="F:RNA binding"/>
    <property type="evidence" value="ECO:0007669"/>
    <property type="project" value="InterPro"/>
</dbReference>
<dbReference type="Pfam" id="PF23216">
    <property type="entry name" value="WHD_CYT4"/>
    <property type="match status" value="1"/>
</dbReference>
<sequence>GRFLNPGDLVEIEYPSSERESIIAVYVRRCGSTMGQFFTMNGRWMHLDQKAAQYSISGFVDAKELEPILEYLPNVQSRADLEDLRAKAMVDDLSVPRPVAAPLVRKLTGFYNEAQEIYRRHANALDNAHNLLAHETDLRYGSLESAAMALLKLPADKLPMTALFTQVRMVEQVRNWIRQWQDDLAITPGMNGRQADKHKPSKGARILYSFVEKSKQIVAMQRQNRQPTLWHNVGPSKTRLPLTEENPGCVRLETGHQFTDDEQDVIRFLEAWCCSMMFTGLPRISSMPPLILHATGLYNDIEGQKMDLTAATGFMFLQELGVVMPHDNRVRFDQHLLLPSSQHSKPLQNLMASLMAMRDNHNLRDSMSQLRHDWKDLPVYCVDDASAQEIDDGISVEKAVAGSDGQELHWLHIHIANPTAFFSRDHPLAKMARHMGETIYMPERNYMMLPRWATQRHFSLGPNRPCLTFSAKLDSQGNTLEYKVQPGIVRNVIRITYDELNKLLGAAEDVGVNAIFINVNGTPPPSRAQKSGISEFGEANMNDMKIIHYLARQRSLIRKRGGGVFFSTPKPEATVWQISKQSGLAWDQPYRKGSRTVYGDPVVQVRTEPFTNWFAAATVSSQLFVAEAMLLCAEIAASFCAERNIPIIYRGSETVADANYVDVDAMQKVLKAQELLNSNQDLPLHIGLAYMKSFGGSILRTYPVKHSMLGMERYAKVTSPLRRYGDMIIHWQIEAALRHEAETGKSMLTTDPKSDRSFLPFSLPILQTIMLGLQPREVMIMRAKEYSERFWQIYTMFHKVRFGANTPEGSLGDLLKSLDPTSDGETFRVFVQTRPDIDNQTNVGVHIMELGLPMSMIRPENCPRVEDGVVARQGDVWEAKMKYVDVYPRNVVVEPVRLVGR</sequence>
<reference evidence="2 3" key="1">
    <citation type="journal article" date="2012" name="PLoS Pathog.">
        <title>Diverse lifestyles and strategies of plant pathogenesis encoded in the genomes of eighteen Dothideomycetes fungi.</title>
        <authorList>
            <person name="Ohm R.A."/>
            <person name="Feau N."/>
            <person name="Henrissat B."/>
            <person name="Schoch C.L."/>
            <person name="Horwitz B.A."/>
            <person name="Barry K.W."/>
            <person name="Condon B.J."/>
            <person name="Copeland A.C."/>
            <person name="Dhillon B."/>
            <person name="Glaser F."/>
            <person name="Hesse C.N."/>
            <person name="Kosti I."/>
            <person name="LaButti K."/>
            <person name="Lindquist E.A."/>
            <person name="Lucas S."/>
            <person name="Salamov A.A."/>
            <person name="Bradshaw R.E."/>
            <person name="Ciuffetti L."/>
            <person name="Hamelin R.C."/>
            <person name="Kema G.H.J."/>
            <person name="Lawrence C."/>
            <person name="Scott J.A."/>
            <person name="Spatafora J.W."/>
            <person name="Turgeon B.G."/>
            <person name="de Wit P.J.G.M."/>
            <person name="Zhong S."/>
            <person name="Goodwin S.B."/>
            <person name="Grigoriev I.V."/>
        </authorList>
    </citation>
    <scope>NUCLEOTIDE SEQUENCE [LARGE SCALE GENOMIC DNA]</scope>
    <source>
        <strain evidence="2 3">CIRAD86</strain>
    </source>
</reference>
<accession>M3B2F0</accession>
<dbReference type="GO" id="GO:0006402">
    <property type="term" value="P:mRNA catabolic process"/>
    <property type="evidence" value="ECO:0007669"/>
    <property type="project" value="TreeGrafter"/>
</dbReference>
<feature type="domain" description="RNB" evidence="1">
    <location>
        <begin position="371"/>
        <end position="739"/>
    </location>
</feature>
<keyword evidence="3" id="KW-1185">Reference proteome</keyword>
<dbReference type="AlphaFoldDB" id="M3B2F0"/>
<dbReference type="Pfam" id="PF00773">
    <property type="entry name" value="RNB"/>
    <property type="match status" value="1"/>
</dbReference>
<dbReference type="InterPro" id="IPR056624">
    <property type="entry name" value="WH_CYT4"/>
</dbReference>
<dbReference type="PANTHER" id="PTHR23355">
    <property type="entry name" value="RIBONUCLEASE"/>
    <property type="match status" value="1"/>
</dbReference>
<dbReference type="InterPro" id="IPR056625">
    <property type="entry name" value="SH3_CYT4"/>
</dbReference>
<organism evidence="2 3">
    <name type="scientific">Pseudocercospora fijiensis (strain CIRAD86)</name>
    <name type="common">Black leaf streak disease fungus</name>
    <name type="synonym">Mycosphaerella fijiensis</name>
    <dbReference type="NCBI Taxonomy" id="383855"/>
    <lineage>
        <taxon>Eukaryota</taxon>
        <taxon>Fungi</taxon>
        <taxon>Dikarya</taxon>
        <taxon>Ascomycota</taxon>
        <taxon>Pezizomycotina</taxon>
        <taxon>Dothideomycetes</taxon>
        <taxon>Dothideomycetidae</taxon>
        <taxon>Mycosphaerellales</taxon>
        <taxon>Mycosphaerellaceae</taxon>
        <taxon>Pseudocercospora</taxon>
    </lineage>
</organism>
<dbReference type="InterPro" id="IPR050180">
    <property type="entry name" value="RNR_Ribonuclease"/>
</dbReference>
<dbReference type="OrthoDB" id="2285229at2759"/>
<dbReference type="VEuPathDB" id="FungiDB:MYCFIDRAFT_114714"/>
<dbReference type="GO" id="GO:0000175">
    <property type="term" value="F:3'-5'-RNA exonuclease activity"/>
    <property type="evidence" value="ECO:0007669"/>
    <property type="project" value="TreeGrafter"/>
</dbReference>
<feature type="non-terminal residue" evidence="2">
    <location>
        <position position="1"/>
    </location>
</feature>
<evidence type="ECO:0000313" key="2">
    <source>
        <dbReference type="EMBL" id="EME83548.1"/>
    </source>
</evidence>
<gene>
    <name evidence="2" type="ORF">MYCFIDRAFT_114714</name>
</gene>
<evidence type="ECO:0000259" key="1">
    <source>
        <dbReference type="SMART" id="SM00955"/>
    </source>
</evidence>
<dbReference type="SMART" id="SM00955">
    <property type="entry name" value="RNB"/>
    <property type="match status" value="1"/>
</dbReference>
<dbReference type="Pfam" id="PF23214">
    <property type="entry name" value="SH3_CYT4"/>
    <property type="match status" value="1"/>
</dbReference>
<dbReference type="eggNOG" id="KOG2102">
    <property type="taxonomic scope" value="Eukaryota"/>
</dbReference>
<dbReference type="InterPro" id="IPR012340">
    <property type="entry name" value="NA-bd_OB-fold"/>
</dbReference>
<dbReference type="EMBL" id="KB446558">
    <property type="protein sequence ID" value="EME83548.1"/>
    <property type="molecule type" value="Genomic_DNA"/>
</dbReference>
<dbReference type="SUPFAM" id="SSF50249">
    <property type="entry name" value="Nucleic acid-binding proteins"/>
    <property type="match status" value="1"/>
</dbReference>
<proteinExistence type="predicted"/>
<dbReference type="HOGENOM" id="CLU_002512_0_1_1"/>
<dbReference type="GeneID" id="19330263"/>
<name>M3B2F0_PSEFD</name>
<dbReference type="STRING" id="383855.M3B2F0"/>
<dbReference type="PANTHER" id="PTHR23355:SF65">
    <property type="entry name" value="EXORIBONUCLEASE CYT-4, PUTATIVE (AFU_ORTHOLOGUE AFUA_7G01550)-RELATED"/>
    <property type="match status" value="1"/>
</dbReference>
<dbReference type="RefSeq" id="XP_007926737.1">
    <property type="nucleotide sequence ID" value="XM_007928546.1"/>
</dbReference>
<dbReference type="Proteomes" id="UP000016932">
    <property type="component" value="Unassembled WGS sequence"/>
</dbReference>
<dbReference type="GO" id="GO:0000932">
    <property type="term" value="C:P-body"/>
    <property type="evidence" value="ECO:0007669"/>
    <property type="project" value="TreeGrafter"/>
</dbReference>
<dbReference type="KEGG" id="pfj:MYCFIDRAFT_114714"/>